<keyword evidence="1" id="KW-0472">Membrane</keyword>
<feature type="transmembrane region" description="Helical" evidence="1">
    <location>
        <begin position="41"/>
        <end position="62"/>
    </location>
</feature>
<organism evidence="2 3">
    <name type="scientific">Mycobacterium deserti</name>
    <dbReference type="NCBI Taxonomy" id="2978347"/>
    <lineage>
        <taxon>Bacteria</taxon>
        <taxon>Bacillati</taxon>
        <taxon>Actinomycetota</taxon>
        <taxon>Actinomycetes</taxon>
        <taxon>Mycobacteriales</taxon>
        <taxon>Mycobacteriaceae</taxon>
        <taxon>Mycobacterium</taxon>
    </lineage>
</organism>
<evidence type="ECO:0000256" key="1">
    <source>
        <dbReference type="SAM" id="Phobius"/>
    </source>
</evidence>
<name>A0ABT2M8D1_9MYCO</name>
<sequence length="127" mass="13622">MTAPTSRPRIVTAAFWCWVVASVLLVAFGLLLALSEDEVPPLFRGAGVLFALAGLGLGYFSGRARLGESRFRRAAVALALAVVVILAMFALISRGPIWLVAMILAMVGAVLMMRPSAQQWFDQETTA</sequence>
<keyword evidence="1" id="KW-0812">Transmembrane</keyword>
<feature type="transmembrane region" description="Helical" evidence="1">
    <location>
        <begin position="97"/>
        <end position="113"/>
    </location>
</feature>
<dbReference type="RefSeq" id="WP_260992568.1">
    <property type="nucleotide sequence ID" value="NZ_JAODWD010000002.1"/>
</dbReference>
<evidence type="ECO:0000313" key="3">
    <source>
        <dbReference type="Proteomes" id="UP001206639"/>
    </source>
</evidence>
<dbReference type="Proteomes" id="UP001206639">
    <property type="component" value="Unassembled WGS sequence"/>
</dbReference>
<protein>
    <recommendedName>
        <fullName evidence="4">Transmembrane protein</fullName>
    </recommendedName>
</protein>
<proteinExistence type="predicted"/>
<comment type="caution">
    <text evidence="2">The sequence shown here is derived from an EMBL/GenBank/DDBJ whole genome shotgun (WGS) entry which is preliminary data.</text>
</comment>
<accession>A0ABT2M8D1</accession>
<keyword evidence="3" id="KW-1185">Reference proteome</keyword>
<feature type="transmembrane region" description="Helical" evidence="1">
    <location>
        <begin position="12"/>
        <end position="35"/>
    </location>
</feature>
<evidence type="ECO:0008006" key="4">
    <source>
        <dbReference type="Google" id="ProtNLM"/>
    </source>
</evidence>
<evidence type="ECO:0000313" key="2">
    <source>
        <dbReference type="EMBL" id="MCT7658522.1"/>
    </source>
</evidence>
<dbReference type="EMBL" id="JAODWD010000002">
    <property type="protein sequence ID" value="MCT7658522.1"/>
    <property type="molecule type" value="Genomic_DNA"/>
</dbReference>
<reference evidence="3" key="1">
    <citation type="submission" date="2023-07" db="EMBL/GenBank/DDBJ databases">
        <authorList>
            <person name="Deng Y."/>
            <person name="Zhang Y.-Q."/>
        </authorList>
    </citation>
    <scope>NUCLEOTIDE SEQUENCE [LARGE SCALE GENOMIC DNA]</scope>
    <source>
        <strain evidence="3">CPCC 205710</strain>
    </source>
</reference>
<keyword evidence="1" id="KW-1133">Transmembrane helix</keyword>
<gene>
    <name evidence="2" type="ORF">N4S67_08820</name>
</gene>
<feature type="transmembrane region" description="Helical" evidence="1">
    <location>
        <begin position="74"/>
        <end position="91"/>
    </location>
</feature>